<keyword evidence="1 3" id="KW-0732">Signal</keyword>
<gene>
    <name evidence="4" type="ordered locus">Cwoe_5091</name>
</gene>
<evidence type="ECO:0000256" key="2">
    <source>
        <dbReference type="SAM" id="MobiDB-lite"/>
    </source>
</evidence>
<dbReference type="InterPro" id="IPR028994">
    <property type="entry name" value="Integrin_alpha_N"/>
</dbReference>
<dbReference type="KEGG" id="cwo:Cwoe_5091"/>
<dbReference type="eggNOG" id="COG4409">
    <property type="taxonomic scope" value="Bacteria"/>
</dbReference>
<feature type="chain" id="PRO_5003043206" evidence="3">
    <location>
        <begin position="29"/>
        <end position="662"/>
    </location>
</feature>
<feature type="signal peptide" evidence="3">
    <location>
        <begin position="1"/>
        <end position="28"/>
    </location>
</feature>
<dbReference type="InterPro" id="IPR013517">
    <property type="entry name" value="FG-GAP"/>
</dbReference>
<dbReference type="HOGENOM" id="CLU_443275_0_0_11"/>
<organism evidence="4 5">
    <name type="scientific">Conexibacter woesei (strain DSM 14684 / CCUG 47730 / CIP 108061 / JCM 11494 / NBRC 100937 / ID131577)</name>
    <dbReference type="NCBI Taxonomy" id="469383"/>
    <lineage>
        <taxon>Bacteria</taxon>
        <taxon>Bacillati</taxon>
        <taxon>Actinomycetota</taxon>
        <taxon>Thermoleophilia</taxon>
        <taxon>Solirubrobacterales</taxon>
        <taxon>Conexibacteraceae</taxon>
        <taxon>Conexibacter</taxon>
    </lineage>
</organism>
<dbReference type="Gene3D" id="2.30.30.100">
    <property type="match status" value="4"/>
</dbReference>
<proteinExistence type="predicted"/>
<dbReference type="RefSeq" id="WP_012936551.1">
    <property type="nucleotide sequence ID" value="NC_013739.1"/>
</dbReference>
<evidence type="ECO:0000313" key="4">
    <source>
        <dbReference type="EMBL" id="ADB53500.1"/>
    </source>
</evidence>
<dbReference type="STRING" id="469383.Cwoe_5091"/>
<evidence type="ECO:0000256" key="1">
    <source>
        <dbReference type="ARBA" id="ARBA00022729"/>
    </source>
</evidence>
<dbReference type="InterPro" id="IPR013783">
    <property type="entry name" value="Ig-like_fold"/>
</dbReference>
<reference evidence="5" key="2">
    <citation type="submission" date="2010-01" db="EMBL/GenBank/DDBJ databases">
        <title>The complete genome of Conexibacter woesei DSM 14684.</title>
        <authorList>
            <consortium name="US DOE Joint Genome Institute (JGI-PGF)"/>
            <person name="Lucas S."/>
            <person name="Copeland A."/>
            <person name="Lapidus A."/>
            <person name="Glavina del Rio T."/>
            <person name="Dalin E."/>
            <person name="Tice H."/>
            <person name="Bruce D."/>
            <person name="Goodwin L."/>
            <person name="Pitluck S."/>
            <person name="Kyrpides N."/>
            <person name="Mavromatis K."/>
            <person name="Ivanova N."/>
            <person name="Mikhailova N."/>
            <person name="Chertkov O."/>
            <person name="Brettin T."/>
            <person name="Detter J.C."/>
            <person name="Han C."/>
            <person name="Larimer F."/>
            <person name="Land M."/>
            <person name="Hauser L."/>
            <person name="Markowitz V."/>
            <person name="Cheng J.-F."/>
            <person name="Hugenholtz P."/>
            <person name="Woyke T."/>
            <person name="Wu D."/>
            <person name="Pukall R."/>
            <person name="Steenblock K."/>
            <person name="Schneider S."/>
            <person name="Klenk H.-P."/>
            <person name="Eisen J.A."/>
        </authorList>
    </citation>
    <scope>NUCLEOTIDE SEQUENCE [LARGE SCALE GENOMIC DNA]</scope>
    <source>
        <strain evidence="5">DSM 14684 / CIP 108061 / JCM 11494 / NBRC 100937 / ID131577</strain>
    </source>
</reference>
<dbReference type="PANTHER" id="PTHR46580">
    <property type="entry name" value="SENSOR KINASE-RELATED"/>
    <property type="match status" value="1"/>
</dbReference>
<dbReference type="EMBL" id="CP001854">
    <property type="protein sequence ID" value="ADB53500.1"/>
    <property type="molecule type" value="Genomic_DNA"/>
</dbReference>
<dbReference type="Pfam" id="PF13517">
    <property type="entry name" value="FG-GAP_3"/>
    <property type="match status" value="3"/>
</dbReference>
<dbReference type="GO" id="GO:0005975">
    <property type="term" value="P:carbohydrate metabolic process"/>
    <property type="evidence" value="ECO:0007669"/>
    <property type="project" value="UniProtKB-ARBA"/>
</dbReference>
<sequence precursor="true">MRDRARVLRAIALGAAAAVLAVAVQADAAVTFGAAADYPVGDAPRSLATGDLDGDGAPDLVTADSDASSVSVLLGSGSGVFGARTAYPAGSVPFGVATGEFGGDGRLDVVATDAAGNTLGLLAGDGAGALAAPTPFMAGATPAGVATGDFDGDGDLDAATANFSGANVSVLHGDGAGGFAPAVGYEVGFQPIAIVAADLDGDDDLDLAVANQLTANVSTLLNDGSGTFARPVLAYPAGFTPSALAAGDFDGDGATDLAVVNTAFSRLSILSGEGDGAFAAPVEYEPGAAPAGVASADFDGDGDLDLAVSLQLPDDSAVVILENDGTGAFTLSPTSHPVAAGAGAIVARDLNGDRRPDVAVAGQAANAVSVLLNSGQPAISVTPASLDFGSVAVGQPSASRTVTVTNPAGNAALHVDALELIGAAAGDFAVAAEDCTGAPLLVGDGCTIELRATPTASGARAATLQLAEDAPGEPATVALAIAGVASDPPARPGAASAGPATPAGPPPSARSRLLLSDVSGSPYCLAQAGRRRAGAARDITISYTLSHAAQMTFALQRRARPPAPIRTVCPRRPTGGRALPVAYVDVTTGQLLAPAAKARAAAVAGRPVSVTVAASAGHNSFPLSRLLAGRRPRPGSYRVLLSGRRADGERSRRAAVKFPVLR</sequence>
<dbReference type="AlphaFoldDB" id="D3FDA8"/>
<name>D3FDA8_CONWI</name>
<evidence type="ECO:0000256" key="3">
    <source>
        <dbReference type="SAM" id="SignalP"/>
    </source>
</evidence>
<feature type="compositionally biased region" description="Low complexity" evidence="2">
    <location>
        <begin position="489"/>
        <end position="501"/>
    </location>
</feature>
<evidence type="ECO:0000313" key="5">
    <source>
        <dbReference type="Proteomes" id="UP000008229"/>
    </source>
</evidence>
<reference evidence="4 5" key="1">
    <citation type="journal article" date="2010" name="Stand. Genomic Sci.">
        <title>Complete genome sequence of Conexibacter woesei type strain (ID131577).</title>
        <authorList>
            <person name="Pukall R."/>
            <person name="Lapidus A."/>
            <person name="Glavina Del Rio T."/>
            <person name="Copeland A."/>
            <person name="Tice H."/>
            <person name="Cheng J.-F."/>
            <person name="Lucas S."/>
            <person name="Chen F."/>
            <person name="Nolan M."/>
            <person name="Bruce D."/>
            <person name="Goodwin L."/>
            <person name="Pitluck S."/>
            <person name="Mavromatis K."/>
            <person name="Ivanova N."/>
            <person name="Ovchinnikova G."/>
            <person name="Pati A."/>
            <person name="Chen A."/>
            <person name="Palaniappan K."/>
            <person name="Land M."/>
            <person name="Hauser L."/>
            <person name="Chang Y.-J."/>
            <person name="Jeffries C.D."/>
            <person name="Chain P."/>
            <person name="Meincke L."/>
            <person name="Sims D."/>
            <person name="Brettin T."/>
            <person name="Detter J.C."/>
            <person name="Rohde M."/>
            <person name="Goeker M."/>
            <person name="Bristow J."/>
            <person name="Eisen J.A."/>
            <person name="Markowitz V."/>
            <person name="Kyrpides N.C."/>
            <person name="Klenk H.-P."/>
            <person name="Hugenholtz P."/>
        </authorList>
    </citation>
    <scope>NUCLEOTIDE SEQUENCE [LARGE SCALE GENOMIC DNA]</scope>
    <source>
        <strain evidence="5">DSM 14684 / CIP 108061 / JCM 11494 / NBRC 100937 / ID131577</strain>
    </source>
</reference>
<keyword evidence="5" id="KW-1185">Reference proteome</keyword>
<feature type="region of interest" description="Disordered" evidence="2">
    <location>
        <begin position="489"/>
        <end position="512"/>
    </location>
</feature>
<protein>
    <submittedName>
        <fullName evidence="4">FG-GAP repeat protein</fullName>
    </submittedName>
</protein>
<dbReference type="PANTHER" id="PTHR46580:SF4">
    <property type="entry name" value="ATP_GTP-BINDING PROTEIN"/>
    <property type="match status" value="1"/>
</dbReference>
<dbReference type="SUPFAM" id="SSF69318">
    <property type="entry name" value="Integrin alpha N-terminal domain"/>
    <property type="match status" value="1"/>
</dbReference>
<dbReference type="OrthoDB" id="877328at2"/>
<dbReference type="eggNOG" id="COG2706">
    <property type="taxonomic scope" value="Bacteria"/>
</dbReference>
<dbReference type="Proteomes" id="UP000008229">
    <property type="component" value="Chromosome"/>
</dbReference>
<dbReference type="NCBIfam" id="NF012200">
    <property type="entry name" value="choice_anch_D"/>
    <property type="match status" value="1"/>
</dbReference>
<dbReference type="Gene3D" id="2.60.40.10">
    <property type="entry name" value="Immunoglobulins"/>
    <property type="match status" value="1"/>
</dbReference>
<accession>D3FDA8</accession>